<keyword evidence="3" id="KW-0378">Hydrolase</keyword>
<keyword evidence="6" id="KW-1185">Reference proteome</keyword>
<dbReference type="InterPro" id="IPR054613">
    <property type="entry name" value="Peptidase_S78_dom"/>
</dbReference>
<protein>
    <recommendedName>
        <fullName evidence="4">Prohead serine protease domain-containing protein</fullName>
    </recommendedName>
</protein>
<name>A0A7W7ZAI4_9BACT</name>
<feature type="domain" description="Prohead serine protease" evidence="4">
    <location>
        <begin position="8"/>
        <end position="151"/>
    </location>
</feature>
<accession>A0A7W7ZAI4</accession>
<gene>
    <name evidence="5" type="ORF">HDF16_000738</name>
</gene>
<dbReference type="Proteomes" id="UP000540989">
    <property type="component" value="Unassembled WGS sequence"/>
</dbReference>
<dbReference type="InterPro" id="IPR006433">
    <property type="entry name" value="Prohead_protease"/>
</dbReference>
<keyword evidence="1" id="KW-1188">Viral release from host cell</keyword>
<evidence type="ECO:0000259" key="4">
    <source>
        <dbReference type="Pfam" id="PF04586"/>
    </source>
</evidence>
<keyword evidence="2" id="KW-0645">Protease</keyword>
<comment type="caution">
    <text evidence="5">The sequence shown here is derived from an EMBL/GenBank/DDBJ whole genome shotgun (WGS) entry which is preliminary data.</text>
</comment>
<evidence type="ECO:0000313" key="6">
    <source>
        <dbReference type="Proteomes" id="UP000540989"/>
    </source>
</evidence>
<organism evidence="5 6">
    <name type="scientific">Granulicella aggregans</name>
    <dbReference type="NCBI Taxonomy" id="474949"/>
    <lineage>
        <taxon>Bacteria</taxon>
        <taxon>Pseudomonadati</taxon>
        <taxon>Acidobacteriota</taxon>
        <taxon>Terriglobia</taxon>
        <taxon>Terriglobales</taxon>
        <taxon>Acidobacteriaceae</taxon>
        <taxon>Granulicella</taxon>
    </lineage>
</organism>
<proteinExistence type="predicted"/>
<dbReference type="GO" id="GO:0008233">
    <property type="term" value="F:peptidase activity"/>
    <property type="evidence" value="ECO:0007669"/>
    <property type="project" value="UniProtKB-KW"/>
</dbReference>
<evidence type="ECO:0000256" key="3">
    <source>
        <dbReference type="ARBA" id="ARBA00022801"/>
    </source>
</evidence>
<dbReference type="NCBIfam" id="TIGR01543">
    <property type="entry name" value="proheadase_HK97"/>
    <property type="match status" value="1"/>
</dbReference>
<sequence>MQSGPDGSRTISGYAIRYNEPSVDMGFTEVVAPGAVTDSLRQNPSVLCLRDHDPTLLMGRTTAKTLTLTEDANGLRFVCKLPNTSQANDLAESIDRGDLDGVSFGFSVPNGGDKWSSDSKGNVTRTLLKINLAEISPCSFPAYPSTSVSIRSCPSELRTLLKRSEDDDGEDEDGCGCDCAECLNGDCADCSDPDCTDEDCEHGDDSARSVHLWKLELRIALANRL</sequence>
<evidence type="ECO:0000256" key="1">
    <source>
        <dbReference type="ARBA" id="ARBA00022612"/>
    </source>
</evidence>
<dbReference type="EMBL" id="JACHIP010000001">
    <property type="protein sequence ID" value="MBB5056069.1"/>
    <property type="molecule type" value="Genomic_DNA"/>
</dbReference>
<evidence type="ECO:0000313" key="5">
    <source>
        <dbReference type="EMBL" id="MBB5056069.1"/>
    </source>
</evidence>
<dbReference type="GO" id="GO:0006508">
    <property type="term" value="P:proteolysis"/>
    <property type="evidence" value="ECO:0007669"/>
    <property type="project" value="UniProtKB-KW"/>
</dbReference>
<dbReference type="Pfam" id="PF04586">
    <property type="entry name" value="Peptidase_S78"/>
    <property type="match status" value="1"/>
</dbReference>
<reference evidence="5 6" key="1">
    <citation type="submission" date="2020-08" db="EMBL/GenBank/DDBJ databases">
        <title>Genomic Encyclopedia of Type Strains, Phase IV (KMG-V): Genome sequencing to study the core and pangenomes of soil and plant-associated prokaryotes.</title>
        <authorList>
            <person name="Whitman W."/>
        </authorList>
    </citation>
    <scope>NUCLEOTIDE SEQUENCE [LARGE SCALE GENOMIC DNA]</scope>
    <source>
        <strain evidence="5 6">M8UP14</strain>
    </source>
</reference>
<evidence type="ECO:0000256" key="2">
    <source>
        <dbReference type="ARBA" id="ARBA00022670"/>
    </source>
</evidence>
<dbReference type="AlphaFoldDB" id="A0A7W7ZAI4"/>